<evidence type="ECO:0000256" key="9">
    <source>
        <dbReference type="SAM" id="Phobius"/>
    </source>
</evidence>
<dbReference type="eggNOG" id="KOG2443">
    <property type="taxonomic scope" value="Eukaryota"/>
</dbReference>
<dbReference type="GeneID" id="19252666"/>
<proteinExistence type="inferred from homology"/>
<dbReference type="GO" id="GO:0006465">
    <property type="term" value="P:signal peptide processing"/>
    <property type="evidence" value="ECO:0007669"/>
    <property type="project" value="TreeGrafter"/>
</dbReference>
<feature type="transmembrane region" description="Helical" evidence="9">
    <location>
        <begin position="132"/>
        <end position="157"/>
    </location>
</feature>
<dbReference type="GO" id="GO:0098554">
    <property type="term" value="C:cytoplasmic side of endoplasmic reticulum membrane"/>
    <property type="evidence" value="ECO:0007669"/>
    <property type="project" value="TreeGrafter"/>
</dbReference>
<feature type="transmembrane region" description="Helical" evidence="9">
    <location>
        <begin position="288"/>
        <end position="309"/>
    </location>
</feature>
<evidence type="ECO:0000256" key="6">
    <source>
        <dbReference type="ARBA" id="ARBA00022989"/>
    </source>
</evidence>
<dbReference type="InterPro" id="IPR006639">
    <property type="entry name" value="Preselin/SPP"/>
</dbReference>
<dbReference type="OMA" id="TFWTGTL"/>
<keyword evidence="10" id="KW-0645">Protease</keyword>
<dbReference type="SMART" id="SM00730">
    <property type="entry name" value="PSN"/>
    <property type="match status" value="1"/>
</dbReference>
<comment type="similarity">
    <text evidence="2">Belongs to the peptidase A22B family.</text>
</comment>
<keyword evidence="11" id="KW-1185">Reference proteome</keyword>
<keyword evidence="7 9" id="KW-0472">Membrane</keyword>
<dbReference type="Proteomes" id="UP000002499">
    <property type="component" value="Unassembled WGS sequence"/>
</dbReference>
<feature type="transmembrane region" description="Helical" evidence="9">
    <location>
        <begin position="329"/>
        <end position="347"/>
    </location>
</feature>
<dbReference type="InterPro" id="IPR007369">
    <property type="entry name" value="Peptidase_A22B_SPP"/>
</dbReference>
<dbReference type="GO" id="GO:0033619">
    <property type="term" value="P:membrane protein proteolysis"/>
    <property type="evidence" value="ECO:0007669"/>
    <property type="project" value="TreeGrafter"/>
</dbReference>
<evidence type="ECO:0000313" key="10">
    <source>
        <dbReference type="EMBL" id="EFY85575.1"/>
    </source>
</evidence>
<keyword evidence="4" id="KW-0378">Hydrolase</keyword>
<evidence type="ECO:0000256" key="8">
    <source>
        <dbReference type="SAM" id="MobiDB-lite"/>
    </source>
</evidence>
<feature type="transmembrane region" description="Helical" evidence="9">
    <location>
        <begin position="38"/>
        <end position="56"/>
    </location>
</feature>
<dbReference type="GO" id="GO:0098553">
    <property type="term" value="C:lumenal side of endoplasmic reticulum membrane"/>
    <property type="evidence" value="ECO:0007669"/>
    <property type="project" value="TreeGrafter"/>
</dbReference>
<feature type="transmembrane region" description="Helical" evidence="9">
    <location>
        <begin position="459"/>
        <end position="477"/>
    </location>
</feature>
<evidence type="ECO:0000256" key="5">
    <source>
        <dbReference type="ARBA" id="ARBA00022824"/>
    </source>
</evidence>
<evidence type="ECO:0000256" key="4">
    <source>
        <dbReference type="ARBA" id="ARBA00022801"/>
    </source>
</evidence>
<dbReference type="OrthoDB" id="29661at2759"/>
<evidence type="ECO:0000256" key="2">
    <source>
        <dbReference type="ARBA" id="ARBA00006859"/>
    </source>
</evidence>
<keyword evidence="6 9" id="KW-1133">Transmembrane helix</keyword>
<dbReference type="KEGG" id="maw:19252666"/>
<dbReference type="FunCoup" id="E9EEQ7">
    <property type="interactions" value="15"/>
</dbReference>
<gene>
    <name evidence="10" type="ORF">MAC_08355</name>
</gene>
<feature type="transmembrane region" description="Helical" evidence="9">
    <location>
        <begin position="431"/>
        <end position="453"/>
    </location>
</feature>
<sequence length="571" mass="63379">MASNTTTALAGPLDTLNTTANVTTTSTSPLGFLQDLDFVVLELKLVVSVLGIIYVGSHAAVRRPPSATPPKKKQPGQKSDDDDRFSQGLEPSDAILFPIMAGIVLVGLYYLIQWLKDPAILNKILRYYMTTASIASILTLYAHGMDLVTSFVFPSYWRGRNGSLRRVDQRSKTVQVCDDFGNAGAATEKNPLPGIFGVFFVTERAQKAVWELRSLLTRHWTIKLFIHGVGEEAARIRFSHMMALFLSLATALVYFSTNSTFLSNMLGYGMCYGSLLILSPTDFLTGSLVLWGLFFYDVVMVFYTPYMVTVATTLEVPIKLTFEVASRKSILGLGDIVIPGMVIAWALRLDLWLHYVRKIKYEPTDLTIVTKDDSSGEIVRRSETKHKEVKARYIDVKNKWGEGLWTRKNFFLSCPSELPVELAGARFSKTYFYASMVGYTLGMAVTLTMLLVFKRGQPALLYLVPGVLGSMVITALARGEWKDMWKYTEDGSLDTVDVVVDLDGEGNAITTIGLLEDGIVDTTKDKKDGTDKKEDECEKKAVEASSRESAARTGHKVFLLSIEAPPENEEE</sequence>
<reference evidence="10 11" key="1">
    <citation type="journal article" date="2011" name="PLoS Genet.">
        <title>Genome sequencing and comparative transcriptomics of the model entomopathogenic fungi Metarhizium anisopliae and M. acridum.</title>
        <authorList>
            <person name="Gao Q."/>
            <person name="Jin K."/>
            <person name="Ying S.H."/>
            <person name="Zhang Y."/>
            <person name="Xiao G."/>
            <person name="Shang Y."/>
            <person name="Duan Z."/>
            <person name="Hu X."/>
            <person name="Xie X.Q."/>
            <person name="Zhou G."/>
            <person name="Peng G."/>
            <person name="Luo Z."/>
            <person name="Huang W."/>
            <person name="Wang B."/>
            <person name="Fang W."/>
            <person name="Wang S."/>
            <person name="Zhong Y."/>
            <person name="Ma L.J."/>
            <person name="St Leger R.J."/>
            <person name="Zhao G.P."/>
            <person name="Pei Y."/>
            <person name="Feng M.G."/>
            <person name="Xia Y."/>
            <person name="Wang C."/>
        </authorList>
    </citation>
    <scope>NUCLEOTIDE SEQUENCE [LARGE SCALE GENOMIC DNA]</scope>
    <source>
        <strain evidence="10 11">CQMa 102</strain>
    </source>
</reference>
<evidence type="ECO:0000256" key="7">
    <source>
        <dbReference type="ARBA" id="ARBA00023136"/>
    </source>
</evidence>
<feature type="region of interest" description="Disordered" evidence="8">
    <location>
        <begin position="523"/>
        <end position="571"/>
    </location>
</feature>
<name>E9EEQ7_METAQ</name>
<dbReference type="EMBL" id="GL698572">
    <property type="protein sequence ID" value="EFY85575.1"/>
    <property type="molecule type" value="Genomic_DNA"/>
</dbReference>
<keyword evidence="5" id="KW-0256">Endoplasmic reticulum</keyword>
<accession>E9EEQ7</accession>
<dbReference type="PANTHER" id="PTHR12174">
    <property type="entry name" value="SIGNAL PEPTIDE PEPTIDASE"/>
    <property type="match status" value="1"/>
</dbReference>
<feature type="transmembrane region" description="Helical" evidence="9">
    <location>
        <begin position="94"/>
        <end position="112"/>
    </location>
</feature>
<evidence type="ECO:0000256" key="1">
    <source>
        <dbReference type="ARBA" id="ARBA00004477"/>
    </source>
</evidence>
<dbReference type="AlphaFoldDB" id="E9EEQ7"/>
<dbReference type="PANTHER" id="PTHR12174:SF23">
    <property type="entry name" value="MINOR HISTOCOMPATIBILITY ANTIGEN H13"/>
    <property type="match status" value="1"/>
</dbReference>
<keyword evidence="3 9" id="KW-0812">Transmembrane</keyword>
<dbReference type="GO" id="GO:0042500">
    <property type="term" value="F:aspartic endopeptidase activity, intramembrane cleaving"/>
    <property type="evidence" value="ECO:0007669"/>
    <property type="project" value="InterPro"/>
</dbReference>
<organism evidence="11">
    <name type="scientific">Metarhizium acridum (strain CQMa 102)</name>
    <dbReference type="NCBI Taxonomy" id="655827"/>
    <lineage>
        <taxon>Eukaryota</taxon>
        <taxon>Fungi</taxon>
        <taxon>Dikarya</taxon>
        <taxon>Ascomycota</taxon>
        <taxon>Pezizomycotina</taxon>
        <taxon>Sordariomycetes</taxon>
        <taxon>Hypocreomycetidae</taxon>
        <taxon>Hypocreales</taxon>
        <taxon>Clavicipitaceae</taxon>
        <taxon>Metarhizium</taxon>
    </lineage>
</organism>
<feature type="transmembrane region" description="Helical" evidence="9">
    <location>
        <begin position="238"/>
        <end position="255"/>
    </location>
</feature>
<feature type="region of interest" description="Disordered" evidence="8">
    <location>
        <begin position="62"/>
        <end position="85"/>
    </location>
</feature>
<dbReference type="Pfam" id="PF04258">
    <property type="entry name" value="Peptidase_A22B"/>
    <property type="match status" value="1"/>
</dbReference>
<comment type="subcellular location">
    <subcellularLocation>
        <location evidence="1">Endoplasmic reticulum membrane</location>
        <topology evidence="1">Multi-pass membrane protein</topology>
    </subcellularLocation>
</comment>
<feature type="compositionally biased region" description="Basic and acidic residues" evidence="8">
    <location>
        <begin position="523"/>
        <end position="550"/>
    </location>
</feature>
<protein>
    <submittedName>
        <fullName evidence="10">Intramembrane protease</fullName>
    </submittedName>
</protein>
<evidence type="ECO:0000313" key="11">
    <source>
        <dbReference type="Proteomes" id="UP000002499"/>
    </source>
</evidence>
<dbReference type="STRING" id="655827.E9EEQ7"/>
<evidence type="ECO:0000256" key="3">
    <source>
        <dbReference type="ARBA" id="ARBA00022692"/>
    </source>
</evidence>
<dbReference type="RefSeq" id="XP_007814695.1">
    <property type="nucleotide sequence ID" value="XM_007816504.1"/>
</dbReference>
<dbReference type="InParanoid" id="E9EEQ7"/>
<dbReference type="HOGENOM" id="CLU_023799_1_1_1"/>